<protein>
    <submittedName>
        <fullName evidence="10">ABC transporter permease</fullName>
    </submittedName>
</protein>
<dbReference type="RefSeq" id="WP_131296578.1">
    <property type="nucleotide sequence ID" value="NZ_SJKA01000030.1"/>
</dbReference>
<dbReference type="EMBL" id="SJKA01000030">
    <property type="protein sequence ID" value="TCC16063.1"/>
    <property type="molecule type" value="Genomic_DNA"/>
</dbReference>
<dbReference type="PANTHER" id="PTHR30294:SF38">
    <property type="entry name" value="TRANSPORT PERMEASE PROTEIN"/>
    <property type="match status" value="1"/>
</dbReference>
<dbReference type="PROSITE" id="PS51012">
    <property type="entry name" value="ABC_TM2"/>
    <property type="match status" value="1"/>
</dbReference>
<evidence type="ECO:0000313" key="11">
    <source>
        <dbReference type="Proteomes" id="UP000292695"/>
    </source>
</evidence>
<dbReference type="InterPro" id="IPR047817">
    <property type="entry name" value="ABC2_TM_bact-type"/>
</dbReference>
<comment type="similarity">
    <text evidence="2">Belongs to the ABC-2 integral membrane protein family.</text>
</comment>
<dbReference type="GO" id="GO:0005886">
    <property type="term" value="C:plasma membrane"/>
    <property type="evidence" value="ECO:0007669"/>
    <property type="project" value="UniProtKB-SubCell"/>
</dbReference>
<accession>A0A4R0HYI5</accession>
<feature type="transmembrane region" description="Helical" evidence="8">
    <location>
        <begin position="194"/>
        <end position="216"/>
    </location>
</feature>
<evidence type="ECO:0000256" key="3">
    <source>
        <dbReference type="ARBA" id="ARBA00022448"/>
    </source>
</evidence>
<keyword evidence="6 8" id="KW-1133">Transmembrane helix</keyword>
<keyword evidence="5 8" id="KW-0812">Transmembrane</keyword>
<feature type="transmembrane region" description="Helical" evidence="8">
    <location>
        <begin position="303"/>
        <end position="323"/>
    </location>
</feature>
<feature type="transmembrane region" description="Helical" evidence="8">
    <location>
        <begin position="243"/>
        <end position="266"/>
    </location>
</feature>
<keyword evidence="4" id="KW-1003">Cell membrane</keyword>
<dbReference type="AlphaFoldDB" id="A0A4R0HYI5"/>
<keyword evidence="11" id="KW-1185">Reference proteome</keyword>
<name>A0A4R0HYI5_9ACTN</name>
<dbReference type="Proteomes" id="UP000292695">
    <property type="component" value="Unassembled WGS sequence"/>
</dbReference>
<dbReference type="PANTHER" id="PTHR30294">
    <property type="entry name" value="MEMBRANE COMPONENT OF ABC TRANSPORTER YHHJ-RELATED"/>
    <property type="match status" value="1"/>
</dbReference>
<proteinExistence type="inferred from homology"/>
<evidence type="ECO:0000256" key="6">
    <source>
        <dbReference type="ARBA" id="ARBA00022989"/>
    </source>
</evidence>
<feature type="transmembrane region" description="Helical" evidence="8">
    <location>
        <begin position="21"/>
        <end position="40"/>
    </location>
</feature>
<feature type="domain" description="ABC transmembrane type-2" evidence="9">
    <location>
        <begin position="154"/>
        <end position="384"/>
    </location>
</feature>
<dbReference type="GO" id="GO:0140359">
    <property type="term" value="F:ABC-type transporter activity"/>
    <property type="evidence" value="ECO:0007669"/>
    <property type="project" value="InterPro"/>
</dbReference>
<evidence type="ECO:0000256" key="1">
    <source>
        <dbReference type="ARBA" id="ARBA00004651"/>
    </source>
</evidence>
<evidence type="ECO:0000256" key="5">
    <source>
        <dbReference type="ARBA" id="ARBA00022692"/>
    </source>
</evidence>
<comment type="caution">
    <text evidence="10">The sequence shown here is derived from an EMBL/GenBank/DDBJ whole genome shotgun (WGS) entry which is preliminary data.</text>
</comment>
<dbReference type="InterPro" id="IPR013525">
    <property type="entry name" value="ABC2_TM"/>
</dbReference>
<sequence length="387" mass="39834">MRAALAVAGVSLRRILRDRTALFFIVVLPVVIITVIGTVVQNPGGFRIGVLASQISGPPLATSLVDELKSVGPLHTLADESTARTALRRGEIDAVVLVPAGLDADLLGGQDVRIPVLAGGAESTQSAVRSAVAAAVARHAERVQAAAFAARTTGTTTAEQLPRATAVQRVTPRIGISTENVATGSDYLPLGFSYSAPTMLVLFVFINALAGGASIIQTRQLGIYSRAQAAPIRVRSLVLGETLCYLTFAVLQSILIVGVGALLFGVSWGNSLAAVALIGTWALVGTGAGMLSGALFKTPDQASAIGPVIGIAFAMLGGCMWPLEIVPDAVQTLGHATPHAWAIDAWITVLSRDGGLADIATDLAVLAAFATAMLGLASIVHQRRLTS</sequence>
<comment type="subcellular location">
    <subcellularLocation>
        <location evidence="1">Cell membrane</location>
        <topology evidence="1">Multi-pass membrane protein</topology>
    </subcellularLocation>
</comment>
<evidence type="ECO:0000256" key="8">
    <source>
        <dbReference type="SAM" id="Phobius"/>
    </source>
</evidence>
<evidence type="ECO:0000256" key="4">
    <source>
        <dbReference type="ARBA" id="ARBA00022475"/>
    </source>
</evidence>
<dbReference type="OrthoDB" id="4867262at2"/>
<gene>
    <name evidence="10" type="ORF">E0H50_41025</name>
</gene>
<keyword evidence="7 8" id="KW-0472">Membrane</keyword>
<evidence type="ECO:0000259" key="9">
    <source>
        <dbReference type="PROSITE" id="PS51012"/>
    </source>
</evidence>
<evidence type="ECO:0000256" key="2">
    <source>
        <dbReference type="ARBA" id="ARBA00007783"/>
    </source>
</evidence>
<evidence type="ECO:0000256" key="7">
    <source>
        <dbReference type="ARBA" id="ARBA00023136"/>
    </source>
</evidence>
<feature type="transmembrane region" description="Helical" evidence="8">
    <location>
        <begin position="359"/>
        <end position="380"/>
    </location>
</feature>
<feature type="transmembrane region" description="Helical" evidence="8">
    <location>
        <begin position="272"/>
        <end position="296"/>
    </location>
</feature>
<keyword evidence="3" id="KW-0813">Transport</keyword>
<dbReference type="Pfam" id="PF12698">
    <property type="entry name" value="ABC2_membrane_3"/>
    <property type="match status" value="1"/>
</dbReference>
<dbReference type="InterPro" id="IPR051449">
    <property type="entry name" value="ABC-2_transporter_component"/>
</dbReference>
<reference evidence="10 11" key="1">
    <citation type="submission" date="2019-02" db="EMBL/GenBank/DDBJ databases">
        <title>Kribbella capetownensis sp. nov. and Kribbella speibonae sp. nov., isolated from soil.</title>
        <authorList>
            <person name="Curtis S.M."/>
            <person name="Norton I."/>
            <person name="Everest G.J."/>
            <person name="Meyers P.R."/>
        </authorList>
    </citation>
    <scope>NUCLEOTIDE SEQUENCE [LARGE SCALE GENOMIC DNA]</scope>
    <source>
        <strain evidence="10 11">DSM 27082</strain>
    </source>
</reference>
<evidence type="ECO:0000313" key="10">
    <source>
        <dbReference type="EMBL" id="TCC16063.1"/>
    </source>
</evidence>
<organism evidence="10 11">
    <name type="scientific">Kribbella sindirgiensis</name>
    <dbReference type="NCBI Taxonomy" id="1124744"/>
    <lineage>
        <taxon>Bacteria</taxon>
        <taxon>Bacillati</taxon>
        <taxon>Actinomycetota</taxon>
        <taxon>Actinomycetes</taxon>
        <taxon>Propionibacteriales</taxon>
        <taxon>Kribbellaceae</taxon>
        <taxon>Kribbella</taxon>
    </lineage>
</organism>